<evidence type="ECO:0000313" key="2">
    <source>
        <dbReference type="Proteomes" id="UP000077671"/>
    </source>
</evidence>
<protein>
    <submittedName>
        <fullName evidence="1">Uncharacterized protein</fullName>
    </submittedName>
</protein>
<dbReference type="Proteomes" id="UP000077671">
    <property type="component" value="Unassembled WGS sequence"/>
</dbReference>
<dbReference type="AlphaFoldDB" id="A0A8T8SL28"/>
<reference evidence="1" key="2">
    <citation type="journal article" date="2019" name="IMA Fungus">
        <title>Genome sequencing and comparison of five Tilletia species to identify candidate genes for the detection of regulated species infecting wheat.</title>
        <authorList>
            <person name="Nguyen H.D.T."/>
            <person name="Sultana T."/>
            <person name="Kesanakurti P."/>
            <person name="Hambleton S."/>
        </authorList>
    </citation>
    <scope>NUCLEOTIDE SEQUENCE</scope>
    <source>
        <strain evidence="1">DAOMC 238032</strain>
    </source>
</reference>
<comment type="caution">
    <text evidence="1">The sequence shown here is derived from an EMBL/GenBank/DDBJ whole genome shotgun (WGS) entry which is preliminary data.</text>
</comment>
<accession>A0A8T8SL28</accession>
<reference evidence="1" key="1">
    <citation type="submission" date="2016-04" db="EMBL/GenBank/DDBJ databases">
        <authorList>
            <person name="Nguyen H.D."/>
            <person name="Kesanakurti P."/>
            <person name="Cullis J."/>
            <person name="Levesque C.A."/>
            <person name="Hambleton S."/>
        </authorList>
    </citation>
    <scope>NUCLEOTIDE SEQUENCE</scope>
    <source>
        <strain evidence="1">DAOMC 238032</strain>
    </source>
</reference>
<organism evidence="1 2">
    <name type="scientific">Tilletia caries</name>
    <name type="common">wheat bunt fungus</name>
    <dbReference type="NCBI Taxonomy" id="13290"/>
    <lineage>
        <taxon>Eukaryota</taxon>
        <taxon>Fungi</taxon>
        <taxon>Dikarya</taxon>
        <taxon>Basidiomycota</taxon>
        <taxon>Ustilaginomycotina</taxon>
        <taxon>Exobasidiomycetes</taxon>
        <taxon>Tilletiales</taxon>
        <taxon>Tilletiaceae</taxon>
        <taxon>Tilletia</taxon>
    </lineage>
</organism>
<name>A0A8T8SL28_9BASI</name>
<gene>
    <name evidence="1" type="ORF">A4X03_0g7879</name>
</gene>
<sequence>MNDWRKGGLRGDWLGSASVSEADGGEKLAEICSAEMVDILRLEAGQQTLSFGVIKLPHAAKLKIHGMIERWMLRDQQSSASWIIRTSRP</sequence>
<proteinExistence type="predicted"/>
<evidence type="ECO:0000313" key="1">
    <source>
        <dbReference type="EMBL" id="KAE8243074.1"/>
    </source>
</evidence>
<dbReference type="EMBL" id="LWDD02002067">
    <property type="protein sequence ID" value="KAE8243074.1"/>
    <property type="molecule type" value="Genomic_DNA"/>
</dbReference>